<protein>
    <recommendedName>
        <fullName evidence="9">Zn(2)-C6 fungal-type domain-containing protein</fullName>
    </recommendedName>
</protein>
<accession>A0A421DHH9</accession>
<dbReference type="SUPFAM" id="SSF57701">
    <property type="entry name" value="Zn2/Cys6 DNA-binding domain"/>
    <property type="match status" value="1"/>
</dbReference>
<dbReference type="InterPro" id="IPR007219">
    <property type="entry name" value="XnlR_reg_dom"/>
</dbReference>
<gene>
    <name evidence="10" type="ORF">CFD26_108931</name>
</gene>
<dbReference type="CDD" id="cd12148">
    <property type="entry name" value="fungal_TF_MHR"/>
    <property type="match status" value="1"/>
</dbReference>
<dbReference type="PROSITE" id="PS50048">
    <property type="entry name" value="ZN2_CY6_FUNGAL_2"/>
    <property type="match status" value="1"/>
</dbReference>
<dbReference type="InterPro" id="IPR001138">
    <property type="entry name" value="Zn2Cys6_DnaBD"/>
</dbReference>
<dbReference type="SMART" id="SM00906">
    <property type="entry name" value="Fungal_trans"/>
    <property type="match status" value="1"/>
</dbReference>
<evidence type="ECO:0000313" key="11">
    <source>
        <dbReference type="Proteomes" id="UP000215289"/>
    </source>
</evidence>
<evidence type="ECO:0000256" key="5">
    <source>
        <dbReference type="ARBA" id="ARBA00023163"/>
    </source>
</evidence>
<dbReference type="InterPro" id="IPR050613">
    <property type="entry name" value="Sec_Metabolite_Reg"/>
</dbReference>
<dbReference type="InterPro" id="IPR036864">
    <property type="entry name" value="Zn2-C6_fun-type_DNA-bd_sf"/>
</dbReference>
<dbReference type="GO" id="GO:0006351">
    <property type="term" value="P:DNA-templated transcription"/>
    <property type="evidence" value="ECO:0007669"/>
    <property type="project" value="InterPro"/>
</dbReference>
<evidence type="ECO:0000313" key="10">
    <source>
        <dbReference type="EMBL" id="RLM01584.1"/>
    </source>
</evidence>
<keyword evidence="11" id="KW-1185">Reference proteome</keyword>
<dbReference type="PANTHER" id="PTHR31001:SF81">
    <property type="entry name" value="ZN(II)2CYS6 TRANSCRIPTION FACTOR"/>
    <property type="match status" value="1"/>
</dbReference>
<keyword evidence="3" id="KW-0805">Transcription regulation</keyword>
<evidence type="ECO:0000256" key="3">
    <source>
        <dbReference type="ARBA" id="ARBA00023015"/>
    </source>
</evidence>
<dbReference type="Gene3D" id="4.10.240.10">
    <property type="entry name" value="Zn(2)-C6 fungal-type DNA-binding domain"/>
    <property type="match status" value="1"/>
</dbReference>
<proteinExistence type="predicted"/>
<evidence type="ECO:0000256" key="4">
    <source>
        <dbReference type="ARBA" id="ARBA00023125"/>
    </source>
</evidence>
<keyword evidence="5" id="KW-0804">Transcription</keyword>
<organism evidence="10 11">
    <name type="scientific">Aspergillus turcosus</name>
    <dbReference type="NCBI Taxonomy" id="1245748"/>
    <lineage>
        <taxon>Eukaryota</taxon>
        <taxon>Fungi</taxon>
        <taxon>Dikarya</taxon>
        <taxon>Ascomycota</taxon>
        <taxon>Pezizomycotina</taxon>
        <taxon>Eurotiomycetes</taxon>
        <taxon>Eurotiomycetidae</taxon>
        <taxon>Eurotiales</taxon>
        <taxon>Aspergillaceae</taxon>
        <taxon>Aspergillus</taxon>
        <taxon>Aspergillus subgen. Fumigati</taxon>
    </lineage>
</organism>
<dbReference type="GO" id="GO:0008270">
    <property type="term" value="F:zinc ion binding"/>
    <property type="evidence" value="ECO:0007669"/>
    <property type="project" value="InterPro"/>
</dbReference>
<keyword evidence="7" id="KW-0175">Coiled coil</keyword>
<keyword evidence="6" id="KW-0539">Nucleus</keyword>
<dbReference type="GO" id="GO:0005634">
    <property type="term" value="C:nucleus"/>
    <property type="evidence" value="ECO:0007669"/>
    <property type="project" value="UniProtKB-SubCell"/>
</dbReference>
<reference evidence="10 11" key="1">
    <citation type="submission" date="2018-08" db="EMBL/GenBank/DDBJ databases">
        <title>Draft genome sequences of two Aspergillus turcosus clinical strains isolated from bronchoalveolar lavage fluid: one azole-susceptible and the other azole-resistant.</title>
        <authorList>
            <person name="Parent-Michaud M."/>
            <person name="Dufresne P.J."/>
            <person name="Fournier E."/>
            <person name="Martineau C."/>
            <person name="Moreira S."/>
            <person name="Perkins V."/>
            <person name="De Repentigny L."/>
            <person name="Dufresne S.F."/>
        </authorList>
    </citation>
    <scope>NUCLEOTIDE SEQUENCE [LARGE SCALE GENOMIC DNA]</scope>
    <source>
        <strain evidence="10">HMR AF 1038</strain>
    </source>
</reference>
<feature type="domain" description="Zn(2)-C6 fungal-type" evidence="9">
    <location>
        <begin position="20"/>
        <end position="51"/>
    </location>
</feature>
<feature type="coiled-coil region" evidence="7">
    <location>
        <begin position="73"/>
        <end position="107"/>
    </location>
</feature>
<dbReference type="Pfam" id="PF00172">
    <property type="entry name" value="Zn_clus"/>
    <property type="match status" value="1"/>
</dbReference>
<comment type="subcellular location">
    <subcellularLocation>
        <location evidence="1">Nucleus</location>
    </subcellularLocation>
</comment>
<feature type="region of interest" description="Disordered" evidence="8">
    <location>
        <begin position="622"/>
        <end position="667"/>
    </location>
</feature>
<dbReference type="AlphaFoldDB" id="A0A421DHH9"/>
<evidence type="ECO:0000259" key="9">
    <source>
        <dbReference type="PROSITE" id="PS50048"/>
    </source>
</evidence>
<dbReference type="PANTHER" id="PTHR31001">
    <property type="entry name" value="UNCHARACTERIZED TRANSCRIPTIONAL REGULATORY PROTEIN"/>
    <property type="match status" value="1"/>
</dbReference>
<sequence length="724" mass="81973">MASEHGESTRPHARRRIIQTCLPCHRAKRKCNRKKPCSQCLRRHTTGSCVYEAIAASDLELLESGDTDLAAENAALRSRLHDLEAAANDFREQLRQTRNLLAQEQRKAASSPAQPSSTAHKDEQGVYYGRSYYLGGPAAPDLLQQMMSLLPDNQTDMLFAFSGSSNNLQPMLNDAPYLFPTFPAACGVEHMLAILDDIGRARADSLLDSYYELVDPLHHYVPTPWLMQRYERCWDRETLPQAQEAALVFAVLALGDLVSDNERSSFLLSASMQLLRISNMLAVPTLDTLHSFCYIAVYMQHQGKLSEYWPLLGLVIRLAQSLALHRDPSTIPLLPPEEWEIRRRLFWIIAAQETALSLMFGRPYGIGFADCQMPQNVRDDEVFNPSSAVPREPTSYTEISYHRLTWELGEMTREIMDDAFRQLGPADVNRLKLTESRIRHWHESVPAEFKFTPSTSRDLQECSSLENRKRSVQAVLLHTIVNHNILVLFRKSLLANGDWEVRRPCYEAAFSIADGWKALQDNFPKMARVAFLHWFRAFHGALICFIAIRMEGRDSVYRDKALASWISCLRIFRRVQDQNPSISACWRALSRLDVVMKKEMAGEQRSWRRSIPKDVKDSSYNLLIGPSSSQPDDHSHSMSPPHQLPPLPENPLPGDFIVPPAPNDAHEPALNPAAVGLDGGIELFYDNYNANIFDLDIQNWPTWLTDSNSPQYSAQSGADPSTAK</sequence>
<dbReference type="STRING" id="1245748.A0A421DHH9"/>
<comment type="caution">
    <text evidence="10">The sequence shown here is derived from an EMBL/GenBank/DDBJ whole genome shotgun (WGS) entry which is preliminary data.</text>
</comment>
<evidence type="ECO:0000256" key="8">
    <source>
        <dbReference type="SAM" id="MobiDB-lite"/>
    </source>
</evidence>
<dbReference type="Proteomes" id="UP000215289">
    <property type="component" value="Unassembled WGS sequence"/>
</dbReference>
<dbReference type="Pfam" id="PF04082">
    <property type="entry name" value="Fungal_trans"/>
    <property type="match status" value="1"/>
</dbReference>
<evidence type="ECO:0000256" key="1">
    <source>
        <dbReference type="ARBA" id="ARBA00004123"/>
    </source>
</evidence>
<dbReference type="EMBL" id="NIDN02000004">
    <property type="protein sequence ID" value="RLM01584.1"/>
    <property type="molecule type" value="Genomic_DNA"/>
</dbReference>
<dbReference type="OrthoDB" id="424974at2759"/>
<feature type="compositionally biased region" description="Pro residues" evidence="8">
    <location>
        <begin position="642"/>
        <end position="651"/>
    </location>
</feature>
<dbReference type="SMART" id="SM00066">
    <property type="entry name" value="GAL4"/>
    <property type="match status" value="1"/>
</dbReference>
<dbReference type="PROSITE" id="PS00463">
    <property type="entry name" value="ZN2_CY6_FUNGAL_1"/>
    <property type="match status" value="1"/>
</dbReference>
<dbReference type="GO" id="GO:0003677">
    <property type="term" value="F:DNA binding"/>
    <property type="evidence" value="ECO:0007669"/>
    <property type="project" value="UniProtKB-KW"/>
</dbReference>
<keyword evidence="2" id="KW-0479">Metal-binding</keyword>
<evidence type="ECO:0000256" key="7">
    <source>
        <dbReference type="SAM" id="Coils"/>
    </source>
</evidence>
<keyword evidence="4" id="KW-0238">DNA-binding</keyword>
<evidence type="ECO:0000256" key="2">
    <source>
        <dbReference type="ARBA" id="ARBA00022723"/>
    </source>
</evidence>
<dbReference type="CDD" id="cd00067">
    <property type="entry name" value="GAL4"/>
    <property type="match status" value="1"/>
</dbReference>
<dbReference type="GO" id="GO:0000981">
    <property type="term" value="F:DNA-binding transcription factor activity, RNA polymerase II-specific"/>
    <property type="evidence" value="ECO:0007669"/>
    <property type="project" value="InterPro"/>
</dbReference>
<evidence type="ECO:0000256" key="6">
    <source>
        <dbReference type="ARBA" id="ARBA00023242"/>
    </source>
</evidence>
<name>A0A421DHH9_9EURO</name>